<evidence type="ECO:0000259" key="1">
    <source>
        <dbReference type="PROSITE" id="PS50902"/>
    </source>
</evidence>
<dbReference type="RefSeq" id="WP_184367016.1">
    <property type="nucleotide sequence ID" value="NZ_BAAAKM010000090.1"/>
</dbReference>
<dbReference type="SUPFAM" id="SSF52218">
    <property type="entry name" value="Flavoproteins"/>
    <property type="match status" value="1"/>
</dbReference>
<dbReference type="InterPro" id="IPR008254">
    <property type="entry name" value="Flavodoxin/NO_synth"/>
</dbReference>
<dbReference type="GO" id="GO:0016491">
    <property type="term" value="F:oxidoreductase activity"/>
    <property type="evidence" value="ECO:0007669"/>
    <property type="project" value="UniProtKB-KW"/>
</dbReference>
<organism evidence="2 3">
    <name type="scientific">Nocardiopsis metallicus</name>
    <dbReference type="NCBI Taxonomy" id="179819"/>
    <lineage>
        <taxon>Bacteria</taxon>
        <taxon>Bacillati</taxon>
        <taxon>Actinomycetota</taxon>
        <taxon>Actinomycetes</taxon>
        <taxon>Streptosporangiales</taxon>
        <taxon>Nocardiopsidaceae</taxon>
        <taxon>Nocardiopsis</taxon>
    </lineage>
</organism>
<dbReference type="AlphaFoldDB" id="A0A840WCM5"/>
<sequence length="175" mass="19017">MTVLVGYASEHGSTEGIARRIAARLRERGRTADVRPLFDAPGADGYEAVVLGSAVHGGAWLDEASGYVRANTDPLGRIPIWLFSVGLARVVGGWFERHSRDPEEIMELCRGHDLRDHRLLAGALRPQHLPLPGRVFYRLIGGRYGDFRDWEEIDAWADTIAADLSAAGASGAASV</sequence>
<name>A0A840WCM5_9ACTN</name>
<accession>A0A840WCM5</accession>
<protein>
    <submittedName>
        <fullName evidence="2">Menaquinone-dependent protoporphyrinogen oxidase</fullName>
        <ecNumber evidence="2">1.3.5.3</ecNumber>
    </submittedName>
</protein>
<dbReference type="GO" id="GO:0010181">
    <property type="term" value="F:FMN binding"/>
    <property type="evidence" value="ECO:0007669"/>
    <property type="project" value="InterPro"/>
</dbReference>
<dbReference type="InterPro" id="IPR026816">
    <property type="entry name" value="Flavodoxin_dom"/>
</dbReference>
<proteinExistence type="predicted"/>
<dbReference type="InterPro" id="IPR029039">
    <property type="entry name" value="Flavoprotein-like_sf"/>
</dbReference>
<dbReference type="Pfam" id="PF12724">
    <property type="entry name" value="Flavodoxin_5"/>
    <property type="match status" value="1"/>
</dbReference>
<gene>
    <name evidence="2" type="ORF">HNR07_005059</name>
</gene>
<dbReference type="EC" id="1.3.5.3" evidence="2"/>
<reference evidence="2 3" key="1">
    <citation type="submission" date="2020-08" db="EMBL/GenBank/DDBJ databases">
        <title>Sequencing the genomes of 1000 actinobacteria strains.</title>
        <authorList>
            <person name="Klenk H.-P."/>
        </authorList>
    </citation>
    <scope>NUCLEOTIDE SEQUENCE [LARGE SCALE GENOMIC DNA]</scope>
    <source>
        <strain evidence="2 3">DSM 44598</strain>
    </source>
</reference>
<dbReference type="Gene3D" id="3.40.50.360">
    <property type="match status" value="1"/>
</dbReference>
<dbReference type="Proteomes" id="UP000579647">
    <property type="component" value="Unassembled WGS sequence"/>
</dbReference>
<evidence type="ECO:0000313" key="2">
    <source>
        <dbReference type="EMBL" id="MBB5493922.1"/>
    </source>
</evidence>
<keyword evidence="2" id="KW-0560">Oxidoreductase</keyword>
<evidence type="ECO:0000313" key="3">
    <source>
        <dbReference type="Proteomes" id="UP000579647"/>
    </source>
</evidence>
<keyword evidence="3" id="KW-1185">Reference proteome</keyword>
<dbReference type="PROSITE" id="PS50902">
    <property type="entry name" value="FLAVODOXIN_LIKE"/>
    <property type="match status" value="1"/>
</dbReference>
<comment type="caution">
    <text evidence="2">The sequence shown here is derived from an EMBL/GenBank/DDBJ whole genome shotgun (WGS) entry which is preliminary data.</text>
</comment>
<feature type="domain" description="Flavodoxin-like" evidence="1">
    <location>
        <begin position="3"/>
        <end position="175"/>
    </location>
</feature>
<dbReference type="EMBL" id="JACHDO010000001">
    <property type="protein sequence ID" value="MBB5493922.1"/>
    <property type="molecule type" value="Genomic_DNA"/>
</dbReference>